<proteinExistence type="predicted"/>
<organism evidence="3 4">
    <name type="scientific">Asterophora parasitica</name>
    <dbReference type="NCBI Taxonomy" id="117018"/>
    <lineage>
        <taxon>Eukaryota</taxon>
        <taxon>Fungi</taxon>
        <taxon>Dikarya</taxon>
        <taxon>Basidiomycota</taxon>
        <taxon>Agaricomycotina</taxon>
        <taxon>Agaricomycetes</taxon>
        <taxon>Agaricomycetidae</taxon>
        <taxon>Agaricales</taxon>
        <taxon>Tricholomatineae</taxon>
        <taxon>Lyophyllaceae</taxon>
        <taxon>Asterophora</taxon>
    </lineage>
</organism>
<dbReference type="InterPro" id="IPR012965">
    <property type="entry name" value="Msb1/Mug8_dom"/>
</dbReference>
<feature type="compositionally biased region" description="Pro residues" evidence="1">
    <location>
        <begin position="1046"/>
        <end position="1060"/>
    </location>
</feature>
<reference evidence="3" key="2">
    <citation type="submission" date="2021-10" db="EMBL/GenBank/DDBJ databases">
        <title>Phylogenomics reveals ancestral predisposition of the termite-cultivated fungus Termitomyces towards a domesticated lifestyle.</title>
        <authorList>
            <person name="Auxier B."/>
            <person name="Grum-Grzhimaylo A."/>
            <person name="Cardenas M.E."/>
            <person name="Lodge J.D."/>
            <person name="Laessoe T."/>
            <person name="Pedersen O."/>
            <person name="Smith M.E."/>
            <person name="Kuyper T.W."/>
            <person name="Franco-Molano E.A."/>
            <person name="Baroni T.J."/>
            <person name="Aanen D.K."/>
        </authorList>
    </citation>
    <scope>NUCLEOTIDE SEQUENCE</scope>
    <source>
        <strain evidence="3">AP01</strain>
        <tissue evidence="3">Mycelium</tissue>
    </source>
</reference>
<dbReference type="AlphaFoldDB" id="A0A9P7KB44"/>
<feature type="compositionally biased region" description="Basic and acidic residues" evidence="1">
    <location>
        <begin position="938"/>
        <end position="952"/>
    </location>
</feature>
<feature type="region of interest" description="Disordered" evidence="1">
    <location>
        <begin position="681"/>
        <end position="705"/>
    </location>
</feature>
<dbReference type="PANTHER" id="PTHR28093">
    <property type="entry name" value="MORPHOGENESIS-RELATED PROTEIN MSB1"/>
    <property type="match status" value="1"/>
</dbReference>
<dbReference type="Proteomes" id="UP000775547">
    <property type="component" value="Unassembled WGS sequence"/>
</dbReference>
<accession>A0A9P7KB44</accession>
<feature type="compositionally biased region" description="Low complexity" evidence="1">
    <location>
        <begin position="757"/>
        <end position="768"/>
    </location>
</feature>
<evidence type="ECO:0000313" key="3">
    <source>
        <dbReference type="EMBL" id="KAG5645311.1"/>
    </source>
</evidence>
<feature type="region of interest" description="Disordered" evidence="1">
    <location>
        <begin position="720"/>
        <end position="774"/>
    </location>
</feature>
<feature type="region of interest" description="Disordered" evidence="1">
    <location>
        <begin position="837"/>
        <end position="858"/>
    </location>
</feature>
<dbReference type="EMBL" id="JABCKV010000043">
    <property type="protein sequence ID" value="KAG5645311.1"/>
    <property type="molecule type" value="Genomic_DNA"/>
</dbReference>
<dbReference type="PANTHER" id="PTHR28093:SF1">
    <property type="entry name" value="MORPHOGENESIS-RELATED PROTEIN MSB1"/>
    <property type="match status" value="1"/>
</dbReference>
<dbReference type="Pfam" id="PF08101">
    <property type="entry name" value="Msb1-Mug8_dom"/>
    <property type="match status" value="1"/>
</dbReference>
<protein>
    <recommendedName>
        <fullName evidence="2">Meiotically up-regulated protein Msb1/Mug8 domain-containing protein</fullName>
    </recommendedName>
</protein>
<sequence>MPSIFSRSRTTSTTRKDAKLAANLAASLTANLTANLTASLDEFGRVSTPGPDVPPPVPDGSFLPLTLDRPRPHADSAPAPDYGYLSHERHVVLGLDHAARLVTVLADELQSRGGITTPFIFSSSALDISAPAIKRLVRTFLDTCAHPTDRTSESKWRDEARFAGHHELGMCLRWALARVIRSVGGHDVRGLISWDRYVEFRDSEAALGYPPAHFPSLLSPLPAPLPSLLLTLLTLLSRLTANSTSSGHTPPTLSPLFGPLIFGLGPPSLAFHHTYMHYLRAVNAMEHLQLAFIRYQDASSMGVPTRLKEWIKGYPAMLPFLQEPTSQANKPQARRGVRTTRVMSVRRNVRMYSPDLVSTAASWAKGSNALAVSKEWARISPPTLKLPPRYSDAFKKRMDLPPQFHPDAGVAPPATRSQTLGDTDRFRSLTDLKWGEFESMGFSEHGEKQLQFDLTESARNERVQKRSTLSWTDFSSAGFTRSDAPLSTTLQFSSPVASTISSWPAHSADIQKKLKKTERKLPPFGWDTEPVVGSEEVVEDAFVDVFCDLVWGGGWMDLEREELVARDCNWALVEFKSLPPNRTTTSGTSDPRTASTLILFEEFVPLEYRQQLAQSTSTSSSRRRLPSLFSTSSKPKQWKPAPTLNGRPYVVGHVPRSPNYREMEFEGLLKGSTATKVISLGAKPTASTSTSTSTKSPSTPSRSTSAISAPLYVPAADVTLTPGPKSEEVHSDYSTGTTKSMTPSQVSAKRSSRFRLPGGIPVPSPGGSRKSGMVPAEYSTVDFETRLASYSDDEWEGLDGAKKKRGYEEESVKQKRRQSKDDAWVDILVGTQGRRIGGQDAQLRGGRGLASRRSDPDMASAEVAQVLAGIRDRTPSLVSSVHPHVPRLDRDREHREHDRVDRDPGGGLDALHDLDVDEIETVPRTSNATSSVYTNDVSYDHEEEEQKKKYQDLDPDDNEDPPAAVLTARQIARNQRRLGYFDLHPERRPLSLIQSQSQSEDESRVARLAYDADSGGEESDDGPASDVSHQPAIAAAGVPQPLRKLPAPPPEPIITPPTPTLPTTQFEPAPASNGNGTHAAPSPSPSPPSPAPTPSSKTAALIEMFKERERGSSPKLGAAAPSPVTPSRLPIRTASLPLAKDAPASPVSTPSPSPIAAPTPRVAVALPDPPLIEPPRVPLEETGRASPARYVHGAPLHNVLEEEEEET</sequence>
<feature type="compositionally biased region" description="Polar residues" evidence="1">
    <location>
        <begin position="923"/>
        <end position="937"/>
    </location>
</feature>
<feature type="compositionally biased region" description="Low complexity" evidence="1">
    <location>
        <begin position="682"/>
        <end position="705"/>
    </location>
</feature>
<gene>
    <name evidence="3" type="ORF">DXG03_006500</name>
</gene>
<evidence type="ECO:0000313" key="4">
    <source>
        <dbReference type="Proteomes" id="UP000775547"/>
    </source>
</evidence>
<feature type="compositionally biased region" description="Pro residues" evidence="1">
    <location>
        <begin position="1167"/>
        <end position="1177"/>
    </location>
</feature>
<evidence type="ECO:0000256" key="1">
    <source>
        <dbReference type="SAM" id="MobiDB-lite"/>
    </source>
</evidence>
<dbReference type="OrthoDB" id="3362494at2759"/>
<feature type="compositionally biased region" description="Basic and acidic residues" evidence="1">
    <location>
        <begin position="886"/>
        <end position="914"/>
    </location>
</feature>
<name>A0A9P7KB44_9AGAR</name>
<feature type="region of interest" description="Disordered" evidence="1">
    <location>
        <begin position="993"/>
        <end position="1207"/>
    </location>
</feature>
<reference evidence="3" key="1">
    <citation type="submission" date="2020-07" db="EMBL/GenBank/DDBJ databases">
        <authorList>
            <person name="Nieuwenhuis M."/>
            <person name="Van De Peppel L.J.J."/>
        </authorList>
    </citation>
    <scope>NUCLEOTIDE SEQUENCE</scope>
    <source>
        <strain evidence="3">AP01</strain>
        <tissue evidence="3">Mycelium</tissue>
    </source>
</reference>
<keyword evidence="4" id="KW-1185">Reference proteome</keyword>
<feature type="region of interest" description="Disordered" evidence="1">
    <location>
        <begin position="874"/>
        <end position="962"/>
    </location>
</feature>
<feature type="compositionally biased region" description="Low complexity" evidence="1">
    <location>
        <begin position="614"/>
        <end position="633"/>
    </location>
</feature>
<comment type="caution">
    <text evidence="3">The sequence shown here is derived from an EMBL/GenBank/DDBJ whole genome shotgun (WGS) entry which is preliminary data.</text>
</comment>
<feature type="domain" description="Meiotically up-regulated protein Msb1/Mug8" evidence="2">
    <location>
        <begin position="99"/>
        <end position="296"/>
    </location>
</feature>
<evidence type="ECO:0000259" key="2">
    <source>
        <dbReference type="Pfam" id="PF08101"/>
    </source>
</evidence>
<dbReference type="InterPro" id="IPR037508">
    <property type="entry name" value="Msb1/Mug8"/>
</dbReference>
<feature type="region of interest" description="Disordered" evidence="1">
    <location>
        <begin position="614"/>
        <end position="645"/>
    </location>
</feature>
<feature type="compositionally biased region" description="Pro residues" evidence="1">
    <location>
        <begin position="1082"/>
        <end position="1093"/>
    </location>
</feature>
<feature type="compositionally biased region" description="Acidic residues" evidence="1">
    <location>
        <begin position="1014"/>
        <end position="1023"/>
    </location>
</feature>
<feature type="compositionally biased region" description="Polar residues" evidence="1">
    <location>
        <begin position="732"/>
        <end position="749"/>
    </location>
</feature>